<keyword evidence="2" id="KW-0812">Transmembrane</keyword>
<comment type="caution">
    <text evidence="3">The sequence shown here is derived from an EMBL/GenBank/DDBJ whole genome shotgun (WGS) entry which is preliminary data.</text>
</comment>
<dbReference type="SUPFAM" id="SSF103473">
    <property type="entry name" value="MFS general substrate transporter"/>
    <property type="match status" value="1"/>
</dbReference>
<reference evidence="3" key="1">
    <citation type="journal article" date="2021" name="PeerJ">
        <title>Extensive microbial diversity within the chicken gut microbiome revealed by metagenomics and culture.</title>
        <authorList>
            <person name="Gilroy R."/>
            <person name="Ravi A."/>
            <person name="Getino M."/>
            <person name="Pursley I."/>
            <person name="Horton D.L."/>
            <person name="Alikhan N.F."/>
            <person name="Baker D."/>
            <person name="Gharbi K."/>
            <person name="Hall N."/>
            <person name="Watson M."/>
            <person name="Adriaenssens E.M."/>
            <person name="Foster-Nyarko E."/>
            <person name="Jarju S."/>
            <person name="Secka A."/>
            <person name="Antonio M."/>
            <person name="Oren A."/>
            <person name="Chaudhuri R.R."/>
            <person name="La Ragione R."/>
            <person name="Hildebrand F."/>
            <person name="Pallen M.J."/>
        </authorList>
    </citation>
    <scope>NUCLEOTIDE SEQUENCE</scope>
    <source>
        <strain evidence="3">ChiBcec16-3735</strain>
    </source>
</reference>
<comment type="subcellular location">
    <subcellularLocation>
        <location evidence="1">Cell membrane</location>
        <topology evidence="1">Multi-pass membrane protein</topology>
    </subcellularLocation>
</comment>
<evidence type="ECO:0000256" key="2">
    <source>
        <dbReference type="SAM" id="Phobius"/>
    </source>
</evidence>
<accession>A0A9D2FEW4</accession>
<dbReference type="PANTHER" id="PTHR23530">
    <property type="entry name" value="TRANSPORT PROTEIN-RELATED"/>
    <property type="match status" value="1"/>
</dbReference>
<proteinExistence type="predicted"/>
<dbReference type="InterPro" id="IPR036259">
    <property type="entry name" value="MFS_trans_sf"/>
</dbReference>
<protein>
    <submittedName>
        <fullName evidence="3">MFS transporter</fullName>
    </submittedName>
</protein>
<feature type="transmembrane region" description="Helical" evidence="2">
    <location>
        <begin position="338"/>
        <end position="361"/>
    </location>
</feature>
<keyword evidence="2" id="KW-1133">Transmembrane helix</keyword>
<feature type="transmembrane region" description="Helical" evidence="2">
    <location>
        <begin position="211"/>
        <end position="229"/>
    </location>
</feature>
<feature type="transmembrane region" description="Helical" evidence="2">
    <location>
        <begin position="249"/>
        <end position="271"/>
    </location>
</feature>
<dbReference type="PANTHER" id="PTHR23530:SF1">
    <property type="entry name" value="PERMEASE, MAJOR FACILITATOR SUPERFAMILY-RELATED"/>
    <property type="match status" value="1"/>
</dbReference>
<dbReference type="InterPro" id="IPR053160">
    <property type="entry name" value="MFS_DHA3_Transporter"/>
</dbReference>
<dbReference type="InterPro" id="IPR011701">
    <property type="entry name" value="MFS"/>
</dbReference>
<dbReference type="Proteomes" id="UP000824065">
    <property type="component" value="Unassembled WGS sequence"/>
</dbReference>
<evidence type="ECO:0000256" key="1">
    <source>
        <dbReference type="ARBA" id="ARBA00004651"/>
    </source>
</evidence>
<organism evidence="3 4">
    <name type="scientific">Candidatus Faecalibacterium gallistercoris</name>
    <dbReference type="NCBI Taxonomy" id="2838579"/>
    <lineage>
        <taxon>Bacteria</taxon>
        <taxon>Bacillati</taxon>
        <taxon>Bacillota</taxon>
        <taxon>Clostridia</taxon>
        <taxon>Eubacteriales</taxon>
        <taxon>Oscillospiraceae</taxon>
        <taxon>Faecalibacterium</taxon>
    </lineage>
</organism>
<feature type="transmembrane region" description="Helical" evidence="2">
    <location>
        <begin position="307"/>
        <end position="326"/>
    </location>
</feature>
<dbReference type="GO" id="GO:0005886">
    <property type="term" value="C:plasma membrane"/>
    <property type="evidence" value="ECO:0007669"/>
    <property type="project" value="UniProtKB-SubCell"/>
</dbReference>
<feature type="transmembrane region" description="Helical" evidence="2">
    <location>
        <begin position="42"/>
        <end position="60"/>
    </location>
</feature>
<dbReference type="AlphaFoldDB" id="A0A9D2FEW4"/>
<feature type="transmembrane region" description="Helical" evidence="2">
    <location>
        <begin position="373"/>
        <end position="391"/>
    </location>
</feature>
<evidence type="ECO:0000313" key="3">
    <source>
        <dbReference type="EMBL" id="HIZ57228.1"/>
    </source>
</evidence>
<feature type="transmembrane region" description="Helical" evidence="2">
    <location>
        <begin position="81"/>
        <end position="106"/>
    </location>
</feature>
<keyword evidence="2" id="KW-0472">Membrane</keyword>
<dbReference type="GO" id="GO:0022857">
    <property type="term" value="F:transmembrane transporter activity"/>
    <property type="evidence" value="ECO:0007669"/>
    <property type="project" value="InterPro"/>
</dbReference>
<name>A0A9D2FEW4_9FIRM</name>
<evidence type="ECO:0000313" key="4">
    <source>
        <dbReference type="Proteomes" id="UP000824065"/>
    </source>
</evidence>
<dbReference type="Pfam" id="PF07690">
    <property type="entry name" value="MFS_1"/>
    <property type="match status" value="1"/>
</dbReference>
<reference evidence="3" key="2">
    <citation type="submission" date="2021-04" db="EMBL/GenBank/DDBJ databases">
        <authorList>
            <person name="Gilroy R."/>
        </authorList>
    </citation>
    <scope>NUCLEOTIDE SEQUENCE</scope>
    <source>
        <strain evidence="3">ChiBcec16-3735</strain>
    </source>
</reference>
<dbReference type="Gene3D" id="1.20.1250.20">
    <property type="entry name" value="MFS general substrate transporter like domains"/>
    <property type="match status" value="2"/>
</dbReference>
<feature type="transmembrane region" description="Helical" evidence="2">
    <location>
        <begin position="283"/>
        <end position="301"/>
    </location>
</feature>
<feature type="transmembrane region" description="Helical" evidence="2">
    <location>
        <begin position="167"/>
        <end position="186"/>
    </location>
</feature>
<dbReference type="EMBL" id="DXBJ01000008">
    <property type="protein sequence ID" value="HIZ57228.1"/>
    <property type="molecule type" value="Genomic_DNA"/>
</dbReference>
<sequence length="403" mass="44384">MTKLNHTKAKWDIARFFCYALLTSCLFSRGVFMLYLTHKGLTVAQVGLYQMLVQFSMFLLEIPTGSVGDRVGKVRSLQIGTLLLLLHCVLMMALQQPAALVALGFLEGMGYTFSSGSDDALFYELLKKHHREQDYLQLNAKLKSAQSILTGATISAGAFIVSWSWEAVYGITALCLGSALLVLTPLREPAISKTLPAVGGKGTFSRLRQRILYPNLTAFLLCVIGFSFMDGISGSYYNYNQIIFQQAQIPVALIGIFFSANYFAASAAYLFATLLSRWLSKRIILSCMIALQGALFVSLAFTRQPVLFVAFAFICCLTPEVIYILADSIIQTYIASEYRATILSVVSMLRSLMSAVSYSVLGGILDRTGTTGFMLFLALVCFAALGCFRLIPTYRQKSQDKSA</sequence>
<gene>
    <name evidence="3" type="ORF">H9725_01350</name>
</gene>
<feature type="transmembrane region" description="Helical" evidence="2">
    <location>
        <begin position="16"/>
        <end position="36"/>
    </location>
</feature>
<dbReference type="CDD" id="cd06174">
    <property type="entry name" value="MFS"/>
    <property type="match status" value="1"/>
</dbReference>